<dbReference type="InterPro" id="IPR004358">
    <property type="entry name" value="Sig_transdc_His_kin-like_C"/>
</dbReference>
<dbReference type="InterPro" id="IPR005467">
    <property type="entry name" value="His_kinase_dom"/>
</dbReference>
<organism evidence="10 11">
    <name type="scientific">Nocardioides oceani</name>
    <dbReference type="NCBI Taxonomy" id="3058369"/>
    <lineage>
        <taxon>Bacteria</taxon>
        <taxon>Bacillati</taxon>
        <taxon>Actinomycetota</taxon>
        <taxon>Actinomycetes</taxon>
        <taxon>Propionibacteriales</taxon>
        <taxon>Nocardioidaceae</taxon>
        <taxon>Nocardioides</taxon>
    </lineage>
</organism>
<dbReference type="Pfam" id="PF02518">
    <property type="entry name" value="HATPase_c"/>
    <property type="match status" value="1"/>
</dbReference>
<sequence length="403" mass="43939">MTATPETDEVRVAQIGEYRVITRPPRSDLVALVEIAAQVAQVPLATINLITDTHQHQIATAGFEASVCAREDSMCNAVLHDPEPVVIEDASKDERFADNPFVTGEIGEVRFYATHQLRTPKGVVIGTLCVFDTVPRTITPEQERALQGLADRVVDLLELELRTRELSASVHRLEEVQSELRRSNEQLAAFAGQVSHDLRNPLTAVSMALRMLSDEIAERDGDQQPGLQYLLARAISGAGRMQSLIDDLLAFARLGGELQRRPVDLSAVMRDVAEDLTTALQGATLEVEPLPVVTGDPVQLRAVLQNLVANAAKFVRPGEKAHVTVRAEQRDGFCRIEVVDRGIGVAPEQRNRVFQPLARVDDSAEGSGIGLTTCRRIVEAHGGKIGLDESPYGGTTAWFELPA</sequence>
<dbReference type="CDD" id="cd00082">
    <property type="entry name" value="HisKA"/>
    <property type="match status" value="1"/>
</dbReference>
<evidence type="ECO:0000256" key="3">
    <source>
        <dbReference type="ARBA" id="ARBA00012438"/>
    </source>
</evidence>
<comment type="subcellular location">
    <subcellularLocation>
        <location evidence="2">Cell membrane</location>
    </subcellularLocation>
</comment>
<comment type="caution">
    <text evidence="10">The sequence shown here is derived from an EMBL/GenBank/DDBJ whole genome shotgun (WGS) entry which is preliminary data.</text>
</comment>
<dbReference type="SUPFAM" id="SSF55781">
    <property type="entry name" value="GAF domain-like"/>
    <property type="match status" value="1"/>
</dbReference>
<dbReference type="InterPro" id="IPR036097">
    <property type="entry name" value="HisK_dim/P_sf"/>
</dbReference>
<evidence type="ECO:0000256" key="2">
    <source>
        <dbReference type="ARBA" id="ARBA00004236"/>
    </source>
</evidence>
<dbReference type="SMART" id="SM00387">
    <property type="entry name" value="HATPase_c"/>
    <property type="match status" value="1"/>
</dbReference>
<dbReference type="PANTHER" id="PTHR42878">
    <property type="entry name" value="TWO-COMPONENT HISTIDINE KINASE"/>
    <property type="match status" value="1"/>
</dbReference>
<keyword evidence="11" id="KW-1185">Reference proteome</keyword>
<evidence type="ECO:0000313" key="11">
    <source>
        <dbReference type="Proteomes" id="UP001168620"/>
    </source>
</evidence>
<evidence type="ECO:0000256" key="5">
    <source>
        <dbReference type="ARBA" id="ARBA00022679"/>
    </source>
</evidence>
<dbReference type="RefSeq" id="WP_300951902.1">
    <property type="nucleotide sequence ID" value="NZ_JAUHJQ010000002.1"/>
</dbReference>
<evidence type="ECO:0000256" key="6">
    <source>
        <dbReference type="ARBA" id="ARBA00022777"/>
    </source>
</evidence>
<dbReference type="InterPro" id="IPR036890">
    <property type="entry name" value="HATPase_C_sf"/>
</dbReference>
<dbReference type="EC" id="2.7.13.3" evidence="3"/>
<dbReference type="InterPro" id="IPR003594">
    <property type="entry name" value="HATPase_dom"/>
</dbReference>
<reference evidence="10" key="1">
    <citation type="submission" date="2023-06" db="EMBL/GenBank/DDBJ databases">
        <title>Draft genome sequence of Nocardioides sp. SOB77.</title>
        <authorList>
            <person name="Zhang G."/>
        </authorList>
    </citation>
    <scope>NUCLEOTIDE SEQUENCE</scope>
    <source>
        <strain evidence="10">SOB77</strain>
    </source>
</reference>
<dbReference type="Pfam" id="PF01590">
    <property type="entry name" value="GAF"/>
    <property type="match status" value="1"/>
</dbReference>
<evidence type="ECO:0000313" key="10">
    <source>
        <dbReference type="EMBL" id="MDN4172931.1"/>
    </source>
</evidence>
<dbReference type="GO" id="GO:0016301">
    <property type="term" value="F:kinase activity"/>
    <property type="evidence" value="ECO:0007669"/>
    <property type="project" value="UniProtKB-KW"/>
</dbReference>
<dbReference type="Gene3D" id="1.10.287.130">
    <property type="match status" value="1"/>
</dbReference>
<dbReference type="SUPFAM" id="SSF55874">
    <property type="entry name" value="ATPase domain of HSP90 chaperone/DNA topoisomerase II/histidine kinase"/>
    <property type="match status" value="1"/>
</dbReference>
<dbReference type="SMART" id="SM00388">
    <property type="entry name" value="HisKA"/>
    <property type="match status" value="1"/>
</dbReference>
<evidence type="ECO:0000256" key="4">
    <source>
        <dbReference type="ARBA" id="ARBA00022553"/>
    </source>
</evidence>
<comment type="catalytic activity">
    <reaction evidence="1">
        <text>ATP + protein L-histidine = ADP + protein N-phospho-L-histidine.</text>
        <dbReference type="EC" id="2.7.13.3"/>
    </reaction>
</comment>
<evidence type="ECO:0000256" key="8">
    <source>
        <dbReference type="ARBA" id="ARBA00039401"/>
    </source>
</evidence>
<dbReference type="EMBL" id="JAUHJQ010000002">
    <property type="protein sequence ID" value="MDN4172931.1"/>
    <property type="molecule type" value="Genomic_DNA"/>
</dbReference>
<name>A0ABT8FEC4_9ACTN</name>
<dbReference type="PROSITE" id="PS50109">
    <property type="entry name" value="HIS_KIN"/>
    <property type="match status" value="1"/>
</dbReference>
<dbReference type="Proteomes" id="UP001168620">
    <property type="component" value="Unassembled WGS sequence"/>
</dbReference>
<dbReference type="PRINTS" id="PR00344">
    <property type="entry name" value="BCTRLSENSOR"/>
</dbReference>
<dbReference type="Gene3D" id="3.30.450.40">
    <property type="match status" value="1"/>
</dbReference>
<dbReference type="InterPro" id="IPR003661">
    <property type="entry name" value="HisK_dim/P_dom"/>
</dbReference>
<keyword evidence="5" id="KW-0808">Transferase</keyword>
<evidence type="ECO:0000256" key="7">
    <source>
        <dbReference type="ARBA" id="ARBA00023012"/>
    </source>
</evidence>
<keyword evidence="6 10" id="KW-0418">Kinase</keyword>
<evidence type="ECO:0000256" key="1">
    <source>
        <dbReference type="ARBA" id="ARBA00000085"/>
    </source>
</evidence>
<dbReference type="InterPro" id="IPR050351">
    <property type="entry name" value="BphY/WalK/GraS-like"/>
</dbReference>
<dbReference type="Pfam" id="PF00512">
    <property type="entry name" value="HisKA"/>
    <property type="match status" value="1"/>
</dbReference>
<gene>
    <name evidence="10" type="ORF">QWY28_08270</name>
</gene>
<dbReference type="SMART" id="SM00065">
    <property type="entry name" value="GAF"/>
    <property type="match status" value="1"/>
</dbReference>
<proteinExistence type="predicted"/>
<feature type="domain" description="Histidine kinase" evidence="9">
    <location>
        <begin position="193"/>
        <end position="403"/>
    </location>
</feature>
<accession>A0ABT8FEC4</accession>
<protein>
    <recommendedName>
        <fullName evidence="8">Sensor-like histidine kinase SenX3</fullName>
        <ecNumber evidence="3">2.7.13.3</ecNumber>
    </recommendedName>
</protein>
<keyword evidence="4" id="KW-0597">Phosphoprotein</keyword>
<dbReference type="InterPro" id="IPR003018">
    <property type="entry name" value="GAF"/>
</dbReference>
<dbReference type="InterPro" id="IPR029016">
    <property type="entry name" value="GAF-like_dom_sf"/>
</dbReference>
<evidence type="ECO:0000259" key="9">
    <source>
        <dbReference type="PROSITE" id="PS50109"/>
    </source>
</evidence>
<dbReference type="SUPFAM" id="SSF47384">
    <property type="entry name" value="Homodimeric domain of signal transducing histidine kinase"/>
    <property type="match status" value="1"/>
</dbReference>
<dbReference type="PANTHER" id="PTHR42878:SF15">
    <property type="entry name" value="BACTERIOPHYTOCHROME"/>
    <property type="match status" value="1"/>
</dbReference>
<keyword evidence="7" id="KW-0902">Two-component regulatory system</keyword>
<dbReference type="Gene3D" id="3.30.565.10">
    <property type="entry name" value="Histidine kinase-like ATPase, C-terminal domain"/>
    <property type="match status" value="1"/>
</dbReference>